<feature type="region of interest" description="Disordered" evidence="1">
    <location>
        <begin position="1"/>
        <end position="26"/>
    </location>
</feature>
<dbReference type="AlphaFoldDB" id="A0A3E2MMZ4"/>
<feature type="compositionally biased region" description="Basic residues" evidence="1">
    <location>
        <begin position="8"/>
        <end position="21"/>
    </location>
</feature>
<sequence>MVDGMVSRRPKQPRRAASQHKSRGEDVLDAGYAQLAGEFNGEEANTERWTARAGRGAWLTENALRDELAIADADYAAGNTISGEALRRRYGLT</sequence>
<reference evidence="2 3" key="1">
    <citation type="journal article" date="2018" name="Sci. Rep.">
        <title>Extensive genomic diversity among Mycobacterium marinum strains revealed by whole genome sequencing.</title>
        <authorList>
            <person name="Das S."/>
            <person name="Pettersson B.M."/>
            <person name="Behra P.R."/>
            <person name="Mallick A."/>
            <person name="Cheramie M."/>
            <person name="Ramesh M."/>
            <person name="Shirreff L."/>
            <person name="DuCote T."/>
            <person name="Dasgupta S."/>
            <person name="Ennis D.G."/>
            <person name="Kirsebom L.A."/>
        </authorList>
    </citation>
    <scope>NUCLEOTIDE SEQUENCE [LARGE SCALE GENOMIC DNA]</scope>
    <source>
        <strain evidence="2 3">Davis1</strain>
    </source>
</reference>
<gene>
    <name evidence="2" type="ORF">DAVIS_05394</name>
</gene>
<dbReference type="Gene3D" id="1.10.1220.170">
    <property type="match status" value="1"/>
</dbReference>
<dbReference type="Proteomes" id="UP000257451">
    <property type="component" value="Unassembled WGS sequence"/>
</dbReference>
<evidence type="ECO:0008006" key="4">
    <source>
        <dbReference type="Google" id="ProtNLM"/>
    </source>
</evidence>
<name>A0A3E2MMZ4_MYCMR</name>
<evidence type="ECO:0000256" key="1">
    <source>
        <dbReference type="SAM" id="MobiDB-lite"/>
    </source>
</evidence>
<protein>
    <recommendedName>
        <fullName evidence="4">Antitoxin VbhA domain-containing protein</fullName>
    </recommendedName>
</protein>
<comment type="caution">
    <text evidence="2">The sequence shown here is derived from an EMBL/GenBank/DDBJ whole genome shotgun (WGS) entry which is preliminary data.</text>
</comment>
<evidence type="ECO:0000313" key="2">
    <source>
        <dbReference type="EMBL" id="RFZ32247.1"/>
    </source>
</evidence>
<dbReference type="EMBL" id="PEDF01000212">
    <property type="protein sequence ID" value="RFZ32247.1"/>
    <property type="molecule type" value="Genomic_DNA"/>
</dbReference>
<organism evidence="2 3">
    <name type="scientific">Mycobacterium marinum</name>
    <dbReference type="NCBI Taxonomy" id="1781"/>
    <lineage>
        <taxon>Bacteria</taxon>
        <taxon>Bacillati</taxon>
        <taxon>Actinomycetota</taxon>
        <taxon>Actinomycetes</taxon>
        <taxon>Mycobacteriales</taxon>
        <taxon>Mycobacteriaceae</taxon>
        <taxon>Mycobacterium</taxon>
        <taxon>Mycobacterium ulcerans group</taxon>
    </lineage>
</organism>
<proteinExistence type="predicted"/>
<evidence type="ECO:0000313" key="3">
    <source>
        <dbReference type="Proteomes" id="UP000257451"/>
    </source>
</evidence>
<accession>A0A3E2MMZ4</accession>